<dbReference type="AlphaFoldDB" id="A0A0A8XQU9"/>
<sequence>MLLTFRVGVCAVVVSFSEGIKTCLGHAARNISHSNRSDLGMIQCFL</sequence>
<reference evidence="1" key="2">
    <citation type="journal article" date="2015" name="Data Brief">
        <title>Shoot transcriptome of the giant reed, Arundo donax.</title>
        <authorList>
            <person name="Barrero R.A."/>
            <person name="Guerrero F.D."/>
            <person name="Moolhuijzen P."/>
            <person name="Goolsby J.A."/>
            <person name="Tidwell J."/>
            <person name="Bellgard S.E."/>
            <person name="Bellgard M.I."/>
        </authorList>
    </citation>
    <scope>NUCLEOTIDE SEQUENCE</scope>
    <source>
        <tissue evidence="1">Shoot tissue taken approximately 20 cm above the soil surface</tissue>
    </source>
</reference>
<name>A0A0A8XQU9_ARUDO</name>
<accession>A0A0A8XQU9</accession>
<reference evidence="1" key="1">
    <citation type="submission" date="2014-09" db="EMBL/GenBank/DDBJ databases">
        <authorList>
            <person name="Magalhaes I.L.F."/>
            <person name="Oliveira U."/>
            <person name="Santos F.R."/>
            <person name="Vidigal T.H.D.A."/>
            <person name="Brescovit A.D."/>
            <person name="Santos A.J."/>
        </authorList>
    </citation>
    <scope>NUCLEOTIDE SEQUENCE</scope>
    <source>
        <tissue evidence="1">Shoot tissue taken approximately 20 cm above the soil surface</tissue>
    </source>
</reference>
<proteinExistence type="predicted"/>
<organism evidence="1">
    <name type="scientific">Arundo donax</name>
    <name type="common">Giant reed</name>
    <name type="synonym">Donax arundinaceus</name>
    <dbReference type="NCBI Taxonomy" id="35708"/>
    <lineage>
        <taxon>Eukaryota</taxon>
        <taxon>Viridiplantae</taxon>
        <taxon>Streptophyta</taxon>
        <taxon>Embryophyta</taxon>
        <taxon>Tracheophyta</taxon>
        <taxon>Spermatophyta</taxon>
        <taxon>Magnoliopsida</taxon>
        <taxon>Liliopsida</taxon>
        <taxon>Poales</taxon>
        <taxon>Poaceae</taxon>
        <taxon>PACMAD clade</taxon>
        <taxon>Arundinoideae</taxon>
        <taxon>Arundineae</taxon>
        <taxon>Arundo</taxon>
    </lineage>
</organism>
<dbReference type="EMBL" id="GBRH01281601">
    <property type="protein sequence ID" value="JAD16294.1"/>
    <property type="molecule type" value="Transcribed_RNA"/>
</dbReference>
<evidence type="ECO:0000313" key="1">
    <source>
        <dbReference type="EMBL" id="JAD16294.1"/>
    </source>
</evidence>
<protein>
    <submittedName>
        <fullName evidence="1">Uncharacterized protein</fullName>
    </submittedName>
</protein>